<keyword evidence="2" id="KW-0067">ATP-binding</keyword>
<dbReference type="PANTHER" id="PTHR13504:SF38">
    <property type="entry name" value="FIDO DOMAIN-CONTAINING PROTEIN"/>
    <property type="match status" value="1"/>
</dbReference>
<feature type="active site" evidence="1">
    <location>
        <position position="444"/>
    </location>
</feature>
<dbReference type="Pfam" id="PF02661">
    <property type="entry name" value="Fic"/>
    <property type="match status" value="1"/>
</dbReference>
<evidence type="ECO:0000313" key="4">
    <source>
        <dbReference type="EMBL" id="SHJ66524.1"/>
    </source>
</evidence>
<dbReference type="Gene3D" id="1.10.3290.10">
    <property type="entry name" value="Fido-like domain"/>
    <property type="match status" value="1"/>
</dbReference>
<dbReference type="AlphaFoldDB" id="A0A1M6L5Y5"/>
<dbReference type="SUPFAM" id="SSF140931">
    <property type="entry name" value="Fic-like"/>
    <property type="match status" value="1"/>
</dbReference>
<dbReference type="Proteomes" id="UP000184314">
    <property type="component" value="Unassembled WGS sequence"/>
</dbReference>
<evidence type="ECO:0000313" key="5">
    <source>
        <dbReference type="Proteomes" id="UP000184314"/>
    </source>
</evidence>
<organism evidence="4 5">
    <name type="scientific">Maribacter aquivivus</name>
    <dbReference type="NCBI Taxonomy" id="228958"/>
    <lineage>
        <taxon>Bacteria</taxon>
        <taxon>Pseudomonadati</taxon>
        <taxon>Bacteroidota</taxon>
        <taxon>Flavobacteriia</taxon>
        <taxon>Flavobacteriales</taxon>
        <taxon>Flavobacteriaceae</taxon>
        <taxon>Maribacter</taxon>
    </lineage>
</organism>
<dbReference type="InterPro" id="IPR003812">
    <property type="entry name" value="Fido"/>
</dbReference>
<proteinExistence type="predicted"/>
<dbReference type="PANTHER" id="PTHR13504">
    <property type="entry name" value="FIDO DOMAIN-CONTAINING PROTEIN DDB_G0283145"/>
    <property type="match status" value="1"/>
</dbReference>
<evidence type="ECO:0000256" key="2">
    <source>
        <dbReference type="PIRSR" id="PIRSR640198-2"/>
    </source>
</evidence>
<dbReference type="GO" id="GO:0005524">
    <property type="term" value="F:ATP binding"/>
    <property type="evidence" value="ECO:0007669"/>
    <property type="project" value="UniProtKB-KW"/>
</dbReference>
<evidence type="ECO:0000259" key="3">
    <source>
        <dbReference type="PROSITE" id="PS51459"/>
    </source>
</evidence>
<dbReference type="OrthoDB" id="9814400at2"/>
<keyword evidence="2" id="KW-0547">Nucleotide-binding</keyword>
<feature type="domain" description="Fido" evidence="3">
    <location>
        <begin position="358"/>
        <end position="502"/>
    </location>
</feature>
<accession>A0A1M6L5Y5</accession>
<gene>
    <name evidence="4" type="ORF">SAMN04488007_1036</name>
</gene>
<dbReference type="STRING" id="228958.SAMN04488007_1036"/>
<keyword evidence="5" id="KW-1185">Reference proteome</keyword>
<dbReference type="InterPro" id="IPR040198">
    <property type="entry name" value="Fido_containing"/>
</dbReference>
<dbReference type="InterPro" id="IPR036597">
    <property type="entry name" value="Fido-like_dom_sf"/>
</dbReference>
<evidence type="ECO:0000256" key="1">
    <source>
        <dbReference type="PIRSR" id="PIRSR640198-1"/>
    </source>
</evidence>
<dbReference type="RefSeq" id="WP_073241868.1">
    <property type="nucleotide sequence ID" value="NZ_FQZX01000001.1"/>
</dbReference>
<sequence length="521" mass="58964">MSTPGEKLATSLKELRKLQQDENIVAIKSSEINRTHRERLTKNGFLQEVSKGWYIFTNPNDKPGESTSWFTSYWNFCSRYLEDKYKGKYCLSPEQSLLLHVGNTIIPEQLITKSPNGPNKVIPLLYNTELLELKGDVPPKENLDKKNDVRVYNLESSLINIQPIMFTSNSNDVRAALLMIKDASQILGPLLDGAHTRPAGRLAGAFRNIGIDKIADEIVSTMKALDHDVREIDPFEEKCVVNLSDLKSSPHVNRIKLKWAKYRETIVEQFPTGPDQPIKINEYLNSIDEIYKTDAYHSLSIERYKVSEELIELVSTGEWDVLENEGHKELESAMAAKGYFDASKEVKSSIEKILNGTNAGKVVDKDHPTWYQKLFSPSVLSGLCKPSDLAGYRNRPIYISNSRHVPMSKEAVRDAMPALFELLINEDHAGTRVILGHFFFVYIHPYSDGNGRMARFLMNTMLASGNYPWTVIPVERRNDYMSALEEASVKGNIQPFAKFISDLVDLSLKGMPEAKLVDSKK</sequence>
<reference evidence="5" key="1">
    <citation type="submission" date="2016-11" db="EMBL/GenBank/DDBJ databases">
        <authorList>
            <person name="Varghese N."/>
            <person name="Submissions S."/>
        </authorList>
    </citation>
    <scope>NUCLEOTIDE SEQUENCE [LARGE SCALE GENOMIC DNA]</scope>
    <source>
        <strain evidence="5">DSM 16478</strain>
    </source>
</reference>
<dbReference type="PROSITE" id="PS51459">
    <property type="entry name" value="FIDO"/>
    <property type="match status" value="1"/>
</dbReference>
<protein>
    <submittedName>
        <fullName evidence="4">Fic/DOC family protein</fullName>
    </submittedName>
</protein>
<feature type="binding site" evidence="2">
    <location>
        <begin position="448"/>
        <end position="455"/>
    </location>
    <ligand>
        <name>ATP</name>
        <dbReference type="ChEBI" id="CHEBI:30616"/>
    </ligand>
</feature>
<name>A0A1M6L5Y5_9FLAO</name>
<dbReference type="EMBL" id="FQZX01000001">
    <property type="protein sequence ID" value="SHJ66524.1"/>
    <property type="molecule type" value="Genomic_DNA"/>
</dbReference>